<dbReference type="InterPro" id="IPR036280">
    <property type="entry name" value="Multihaem_cyt_sf"/>
</dbReference>
<keyword evidence="8" id="KW-0732">Signal</keyword>
<evidence type="ECO:0000256" key="8">
    <source>
        <dbReference type="SAM" id="SignalP"/>
    </source>
</evidence>
<dbReference type="InterPro" id="IPR012286">
    <property type="entry name" value="Tetrahaem_cytochrome"/>
</dbReference>
<proteinExistence type="predicted"/>
<dbReference type="AlphaFoldDB" id="D4H8J6"/>
<evidence type="ECO:0000256" key="3">
    <source>
        <dbReference type="ARBA" id="ARBA00022448"/>
    </source>
</evidence>
<feature type="chain" id="PRO_5003057829" description="Tetrahaem cytochrome domain-containing protein" evidence="8">
    <location>
        <begin position="24"/>
        <end position="165"/>
    </location>
</feature>
<keyword evidence="3" id="KW-0813">Transport</keyword>
<comment type="subcellular location">
    <subcellularLocation>
        <location evidence="2">Cell envelope</location>
    </subcellularLocation>
</comment>
<protein>
    <recommendedName>
        <fullName evidence="9">Tetrahaem cytochrome domain-containing protein</fullName>
    </recommendedName>
</protein>
<name>D4H8J6_DENA2</name>
<reference evidence="10 11" key="1">
    <citation type="journal article" date="2010" name="Stand. Genomic Sci.">
        <title>Complete genome sequence of Denitrovibrio acetiphilus type strain (N2460).</title>
        <authorList>
            <person name="Kiss H."/>
            <person name="Lang E."/>
            <person name="Lapidus A."/>
            <person name="Copeland A."/>
            <person name="Nolan M."/>
            <person name="Glavina Del Rio T."/>
            <person name="Chen F."/>
            <person name="Lucas S."/>
            <person name="Tice H."/>
            <person name="Cheng J.F."/>
            <person name="Han C."/>
            <person name="Goodwin L."/>
            <person name="Pitluck S."/>
            <person name="Liolios K."/>
            <person name="Pati A."/>
            <person name="Ivanova N."/>
            <person name="Mavromatis K."/>
            <person name="Chen A."/>
            <person name="Palaniappan K."/>
            <person name="Land M."/>
            <person name="Hauser L."/>
            <person name="Chang Y.J."/>
            <person name="Jeffries C.D."/>
            <person name="Detter J.C."/>
            <person name="Brettin T."/>
            <person name="Spring S."/>
            <person name="Rohde M."/>
            <person name="Goker M."/>
            <person name="Woyke T."/>
            <person name="Bristow J."/>
            <person name="Eisen J.A."/>
            <person name="Markowitz V."/>
            <person name="Hugenholtz P."/>
            <person name="Kyrpides N.C."/>
            <person name="Klenk H.P."/>
        </authorList>
    </citation>
    <scope>NUCLEOTIDE SEQUENCE [LARGE SCALE GENOMIC DNA]</scope>
    <source>
        <strain evidence="11">DSM 12809 / NBRC 114555 / N2460</strain>
    </source>
</reference>
<evidence type="ECO:0000313" key="10">
    <source>
        <dbReference type="EMBL" id="ADD68345.1"/>
    </source>
</evidence>
<evidence type="ECO:0000256" key="2">
    <source>
        <dbReference type="ARBA" id="ARBA00004196"/>
    </source>
</evidence>
<dbReference type="PaxDb" id="522772-Dacet_1576"/>
<dbReference type="KEGG" id="dap:Dacet_1576"/>
<feature type="domain" description="Tetrahaem cytochrome" evidence="9">
    <location>
        <begin position="53"/>
        <end position="150"/>
    </location>
</feature>
<organism evidence="10 11">
    <name type="scientific">Denitrovibrio acetiphilus (strain DSM 12809 / NBRC 114555 / N2460)</name>
    <dbReference type="NCBI Taxonomy" id="522772"/>
    <lineage>
        <taxon>Bacteria</taxon>
        <taxon>Pseudomonadati</taxon>
        <taxon>Deferribacterota</taxon>
        <taxon>Deferribacteres</taxon>
        <taxon>Deferribacterales</taxon>
        <taxon>Geovibrionaceae</taxon>
        <taxon>Denitrovibrio</taxon>
    </lineage>
</organism>
<feature type="signal peptide" evidence="8">
    <location>
        <begin position="1"/>
        <end position="23"/>
    </location>
</feature>
<dbReference type="RefSeq" id="WP_013010859.1">
    <property type="nucleotide sequence ID" value="NC_013943.1"/>
</dbReference>
<keyword evidence="11" id="KW-1185">Reference proteome</keyword>
<evidence type="ECO:0000256" key="6">
    <source>
        <dbReference type="ARBA" id="ARBA00022982"/>
    </source>
</evidence>
<dbReference type="GO" id="GO:0030313">
    <property type="term" value="C:cell envelope"/>
    <property type="evidence" value="ECO:0007669"/>
    <property type="project" value="UniProtKB-SubCell"/>
</dbReference>
<evidence type="ECO:0000313" key="11">
    <source>
        <dbReference type="Proteomes" id="UP000002012"/>
    </source>
</evidence>
<keyword evidence="5" id="KW-0479">Metal-binding</keyword>
<evidence type="ECO:0000256" key="7">
    <source>
        <dbReference type="ARBA" id="ARBA00023004"/>
    </source>
</evidence>
<dbReference type="InParanoid" id="D4H8J6"/>
<comment type="cofactor">
    <cofactor evidence="1">
        <name>heme c</name>
        <dbReference type="ChEBI" id="CHEBI:61717"/>
    </cofactor>
</comment>
<dbReference type="Proteomes" id="UP000002012">
    <property type="component" value="Chromosome"/>
</dbReference>
<keyword evidence="6" id="KW-0249">Electron transport</keyword>
<dbReference type="EMBL" id="CP001968">
    <property type="protein sequence ID" value="ADD68345.1"/>
    <property type="molecule type" value="Genomic_DNA"/>
</dbReference>
<dbReference type="STRING" id="522772.Dacet_1576"/>
<evidence type="ECO:0000256" key="4">
    <source>
        <dbReference type="ARBA" id="ARBA00022617"/>
    </source>
</evidence>
<gene>
    <name evidence="10" type="ordered locus">Dacet_1576</name>
</gene>
<sequence length="165" mass="18929" precursor="true">MINKLALLAAIASIFAFSAVSFAGETGGCAEVCHIIKPYDEGLKDETLLVHKHFNAGIGCVDCHERTEETRKTEEQLYKNGEYDDPMFTREYESDFCFSCHGSYKELAERTEHLTEEWGRNPHESHLNEPDCYICHKVHQKSTFVCSECHIADWRGRLPEGWEPK</sequence>
<dbReference type="SUPFAM" id="SSF48695">
    <property type="entry name" value="Multiheme cytochromes"/>
    <property type="match status" value="1"/>
</dbReference>
<evidence type="ECO:0000256" key="1">
    <source>
        <dbReference type="ARBA" id="ARBA00001926"/>
    </source>
</evidence>
<dbReference type="Gene3D" id="1.10.1130.10">
    <property type="entry name" value="Flavocytochrome C3, Chain A"/>
    <property type="match status" value="1"/>
</dbReference>
<evidence type="ECO:0000259" key="9">
    <source>
        <dbReference type="Pfam" id="PF14537"/>
    </source>
</evidence>
<dbReference type="eggNOG" id="COG3005">
    <property type="taxonomic scope" value="Bacteria"/>
</dbReference>
<dbReference type="Pfam" id="PF14537">
    <property type="entry name" value="Cytochrom_c3_2"/>
    <property type="match status" value="1"/>
</dbReference>
<keyword evidence="4" id="KW-0349">Heme</keyword>
<dbReference type="HOGENOM" id="CLU_107073_0_0_0"/>
<evidence type="ECO:0000256" key="5">
    <source>
        <dbReference type="ARBA" id="ARBA00022723"/>
    </source>
</evidence>
<dbReference type="FunCoup" id="D4H8J6">
    <property type="interactions" value="8"/>
</dbReference>
<accession>D4H8J6</accession>
<dbReference type="GO" id="GO:0046872">
    <property type="term" value="F:metal ion binding"/>
    <property type="evidence" value="ECO:0007669"/>
    <property type="project" value="UniProtKB-KW"/>
</dbReference>
<keyword evidence="7" id="KW-0408">Iron</keyword>